<dbReference type="Proteomes" id="UP001164020">
    <property type="component" value="Chromosome"/>
</dbReference>
<dbReference type="RefSeq" id="WP_268879353.1">
    <property type="nucleotide sequence ID" value="NZ_CP114029.1"/>
</dbReference>
<name>A0ABY7BUE9_9HYPH</name>
<proteinExistence type="predicted"/>
<dbReference type="InterPro" id="IPR002933">
    <property type="entry name" value="Peptidase_M20"/>
</dbReference>
<dbReference type="Gene3D" id="3.40.630.10">
    <property type="entry name" value="Zn peptidases"/>
    <property type="match status" value="1"/>
</dbReference>
<evidence type="ECO:0000313" key="3">
    <source>
        <dbReference type="EMBL" id="WAP66908.1"/>
    </source>
</evidence>
<accession>A0ABY7BUE9</accession>
<dbReference type="EMBL" id="CP114029">
    <property type="protein sequence ID" value="WAP66908.1"/>
    <property type="molecule type" value="Genomic_DNA"/>
</dbReference>
<reference evidence="3" key="1">
    <citation type="submission" date="2022-12" db="EMBL/GenBank/DDBJ databases">
        <title>Jiella pelagia sp. nov., isolated from phosphonate enriched culture of Northwest Pacific surface seawater.</title>
        <authorList>
            <person name="Shin D.Y."/>
            <person name="Hwang C.Y."/>
        </authorList>
    </citation>
    <scope>NUCLEOTIDE SEQUENCE</scope>
    <source>
        <strain evidence="3">HL-NP1</strain>
    </source>
</reference>
<dbReference type="PANTHER" id="PTHR43808">
    <property type="entry name" value="ACETYLORNITHINE DEACETYLASE"/>
    <property type="match status" value="1"/>
</dbReference>
<dbReference type="Pfam" id="PF01546">
    <property type="entry name" value="Peptidase_M20"/>
    <property type="match status" value="1"/>
</dbReference>
<dbReference type="SUPFAM" id="SSF53187">
    <property type="entry name" value="Zn-dependent exopeptidases"/>
    <property type="match status" value="1"/>
</dbReference>
<dbReference type="PANTHER" id="PTHR43808:SF25">
    <property type="entry name" value="PEPTIDASE M20 DIMERISATION DOMAIN-CONTAINING PROTEIN"/>
    <property type="match status" value="1"/>
</dbReference>
<gene>
    <name evidence="3" type="ORF">OH818_14675</name>
</gene>
<dbReference type="InterPro" id="IPR011650">
    <property type="entry name" value="Peptidase_M20_dimer"/>
</dbReference>
<evidence type="ECO:0000256" key="1">
    <source>
        <dbReference type="ARBA" id="ARBA00022801"/>
    </source>
</evidence>
<dbReference type="Pfam" id="PF07687">
    <property type="entry name" value="M20_dimer"/>
    <property type="match status" value="1"/>
</dbReference>
<sequence length="446" mass="46939">MSKNDFNRSYDLADRLSEGAMSTEEASLNLLARLIAAGRGGRSEIDALIAAEMKTLGCEDESFDYDPAAVPLVAEFAAEQPGGQQIERCLVGRLSGHTDGTGRSLILFAHPDPEPHREAPAWQADPFTARIAEGRMTGWGVADDLAGIAVMIRSVALLKAAGLSPAAPLALVSAPSKSHRRGIAAALHRGLDADAAVYLHPAESGKGLDEIKAFAPGQIEFQVTVEGRPPETNEPAHTAFAHLGVNPFAEAMAVVAALQGLDAERGERVNHPLLKEAVGRSTNLMITHCDYGSTGGSPRIGPSCRLTAAMSLVPGEDLDAARAEIARAVERSGQTSPWLRDHPPLIDWLAGVSAAETDRDSDLYRLVAGTLSSAGARPQVNPLHTSSDIRNPVVQKAIPTVGYGPLCGGLTMAGGHDEWVDVADYLRTIAVTARIVAAWCGLELAG</sequence>
<organism evidence="3 4">
    <name type="scientific">Jiella pelagia</name>
    <dbReference type="NCBI Taxonomy" id="2986949"/>
    <lineage>
        <taxon>Bacteria</taxon>
        <taxon>Pseudomonadati</taxon>
        <taxon>Pseudomonadota</taxon>
        <taxon>Alphaproteobacteria</taxon>
        <taxon>Hyphomicrobiales</taxon>
        <taxon>Aurantimonadaceae</taxon>
        <taxon>Jiella</taxon>
    </lineage>
</organism>
<keyword evidence="4" id="KW-1185">Reference proteome</keyword>
<evidence type="ECO:0000259" key="2">
    <source>
        <dbReference type="Pfam" id="PF07687"/>
    </source>
</evidence>
<keyword evidence="1" id="KW-0378">Hydrolase</keyword>
<protein>
    <submittedName>
        <fullName evidence="3">M20/M25/M40 family metallo-hydrolase</fullName>
    </submittedName>
</protein>
<dbReference type="InterPro" id="IPR050072">
    <property type="entry name" value="Peptidase_M20A"/>
</dbReference>
<feature type="domain" description="Peptidase M20 dimerisation" evidence="2">
    <location>
        <begin position="233"/>
        <end position="331"/>
    </location>
</feature>
<evidence type="ECO:0000313" key="4">
    <source>
        <dbReference type="Proteomes" id="UP001164020"/>
    </source>
</evidence>
<dbReference type="Gene3D" id="3.30.70.360">
    <property type="match status" value="1"/>
</dbReference>